<dbReference type="Gene3D" id="1.20.920.20">
    <property type="match status" value="1"/>
</dbReference>
<dbReference type="Pfam" id="PF12777">
    <property type="entry name" value="MT"/>
    <property type="match status" value="1"/>
</dbReference>
<dbReference type="Pfam" id="PF17852">
    <property type="entry name" value="Dynein_AAA_lid"/>
    <property type="match status" value="1"/>
</dbReference>
<dbReference type="FunFam" id="1.10.8.1220:FF:000001">
    <property type="entry name" value="Dynein axonemal heavy chain 5"/>
    <property type="match status" value="1"/>
</dbReference>
<evidence type="ECO:0000259" key="16">
    <source>
        <dbReference type="SMART" id="SM00382"/>
    </source>
</evidence>
<evidence type="ECO:0000256" key="12">
    <source>
        <dbReference type="ARBA" id="ARBA00023273"/>
    </source>
</evidence>
<dbReference type="InterPro" id="IPR026983">
    <property type="entry name" value="DHC"/>
</dbReference>
<evidence type="ECO:0000256" key="3">
    <source>
        <dbReference type="ARBA" id="ARBA00022490"/>
    </source>
</evidence>
<evidence type="ECO:0000256" key="15">
    <source>
        <dbReference type="SAM" id="Phobius"/>
    </source>
</evidence>
<dbReference type="SMART" id="SM00382">
    <property type="entry name" value="AAA"/>
    <property type="match status" value="2"/>
</dbReference>
<dbReference type="FunFam" id="3.40.50.300:FF:000362">
    <property type="entry name" value="Dynein, axonemal, heavy chain 6"/>
    <property type="match status" value="1"/>
</dbReference>
<dbReference type="InterPro" id="IPR042222">
    <property type="entry name" value="Dynein_2_N"/>
</dbReference>
<feature type="compositionally biased region" description="Polar residues" evidence="14">
    <location>
        <begin position="1"/>
        <end position="21"/>
    </location>
</feature>
<dbReference type="Gene3D" id="3.40.50.300">
    <property type="entry name" value="P-loop containing nucleotide triphosphate hydrolases"/>
    <property type="match status" value="5"/>
</dbReference>
<dbReference type="InterPro" id="IPR041589">
    <property type="entry name" value="DNAH3_AAA_lid_1"/>
</dbReference>
<dbReference type="InterPro" id="IPR027417">
    <property type="entry name" value="P-loop_NTPase"/>
</dbReference>
<dbReference type="GO" id="GO:0005874">
    <property type="term" value="C:microtubule"/>
    <property type="evidence" value="ECO:0007669"/>
    <property type="project" value="UniProtKB-KW"/>
</dbReference>
<keyword evidence="4" id="KW-0493">Microtubule</keyword>
<feature type="domain" description="AAA+ ATPase" evidence="16">
    <location>
        <begin position="2280"/>
        <end position="2429"/>
    </location>
</feature>
<dbReference type="GeneID" id="94291017"/>
<dbReference type="InterPro" id="IPR041466">
    <property type="entry name" value="Dynein_AAA5_ext"/>
</dbReference>
<protein>
    <recommendedName>
        <fullName evidence="16">AAA+ ATPase domain-containing protein</fullName>
    </recommendedName>
</protein>
<dbReference type="InterPro" id="IPR041658">
    <property type="entry name" value="AAA_lid_11"/>
</dbReference>
<organism evidence="17 18">
    <name type="scientific">Porcisia hertigi</name>
    <dbReference type="NCBI Taxonomy" id="2761500"/>
    <lineage>
        <taxon>Eukaryota</taxon>
        <taxon>Discoba</taxon>
        <taxon>Euglenozoa</taxon>
        <taxon>Kinetoplastea</taxon>
        <taxon>Metakinetoplastina</taxon>
        <taxon>Trypanosomatida</taxon>
        <taxon>Trypanosomatidae</taxon>
        <taxon>Leishmaniinae</taxon>
        <taxon>Porcisia</taxon>
    </lineage>
</organism>
<dbReference type="InterPro" id="IPR043157">
    <property type="entry name" value="Dynein_AAA1S"/>
</dbReference>
<dbReference type="FunFam" id="1.20.1270.280:FF:000001">
    <property type="entry name" value="dynein heavy chain 7, axonemal"/>
    <property type="match status" value="1"/>
</dbReference>
<dbReference type="Gene3D" id="1.20.1270.280">
    <property type="match status" value="1"/>
</dbReference>
<feature type="transmembrane region" description="Helical" evidence="15">
    <location>
        <begin position="3499"/>
        <end position="3520"/>
    </location>
</feature>
<evidence type="ECO:0000256" key="7">
    <source>
        <dbReference type="ARBA" id="ARBA00023017"/>
    </source>
</evidence>
<dbReference type="FunFam" id="1.10.8.710:FF:000004">
    <property type="entry name" value="Dynein axonemal heavy chain 6"/>
    <property type="match status" value="1"/>
</dbReference>
<evidence type="ECO:0000256" key="6">
    <source>
        <dbReference type="ARBA" id="ARBA00022840"/>
    </source>
</evidence>
<dbReference type="Gene3D" id="1.10.8.710">
    <property type="match status" value="1"/>
</dbReference>
<dbReference type="PANTHER" id="PTHR22878:SF70">
    <property type="entry name" value="DYNEIN HEAVY CHAIN 2, AXONEMAL"/>
    <property type="match status" value="1"/>
</dbReference>
<dbReference type="PANTHER" id="PTHR22878">
    <property type="entry name" value="DYNEIN HEAVY CHAIN 6, AXONEMAL-LIKE-RELATED"/>
    <property type="match status" value="1"/>
</dbReference>
<accession>A0A836LBW6</accession>
<evidence type="ECO:0000256" key="13">
    <source>
        <dbReference type="SAM" id="Coils"/>
    </source>
</evidence>
<dbReference type="FunFam" id="1.20.58.1120:FF:000007">
    <property type="entry name" value="Dynein heavy chain 4"/>
    <property type="match status" value="1"/>
</dbReference>
<evidence type="ECO:0000256" key="11">
    <source>
        <dbReference type="ARBA" id="ARBA00023212"/>
    </source>
</evidence>
<name>A0A836LBW6_9TRYP</name>
<keyword evidence="9" id="KW-0969">Cilium</keyword>
<dbReference type="FunFam" id="1.20.140.100:FF:000008">
    <property type="entry name" value="Dynein heavy chain domain 1"/>
    <property type="match status" value="1"/>
</dbReference>
<keyword evidence="6" id="KW-0067">ATP-binding</keyword>
<dbReference type="Pfam" id="PF17857">
    <property type="entry name" value="AAA_lid_1"/>
    <property type="match status" value="1"/>
</dbReference>
<keyword evidence="12" id="KW-0966">Cell projection</keyword>
<dbReference type="InterPro" id="IPR042219">
    <property type="entry name" value="AAA_lid_11_sf"/>
</dbReference>
<comment type="caution">
    <text evidence="17">The sequence shown here is derived from an EMBL/GenBank/DDBJ whole genome shotgun (WGS) entry which is preliminary data.</text>
</comment>
<evidence type="ECO:0000313" key="18">
    <source>
        <dbReference type="Proteomes" id="UP000674318"/>
    </source>
</evidence>
<dbReference type="FunFam" id="3.40.50.300:FF:001145">
    <property type="entry name" value="Putative dynein heavy chain"/>
    <property type="match status" value="1"/>
</dbReference>
<dbReference type="FunFam" id="1.20.920.30:FF:000002">
    <property type="entry name" value="Dynein axonemal heavy chain 3"/>
    <property type="match status" value="1"/>
</dbReference>
<dbReference type="Gene3D" id="1.10.472.130">
    <property type="match status" value="1"/>
</dbReference>
<keyword evidence="15" id="KW-0812">Transmembrane</keyword>
<dbReference type="InterPro" id="IPR003593">
    <property type="entry name" value="AAA+_ATPase"/>
</dbReference>
<evidence type="ECO:0000256" key="10">
    <source>
        <dbReference type="ARBA" id="ARBA00023175"/>
    </source>
</evidence>
<feature type="region of interest" description="Disordered" evidence="14">
    <location>
        <begin position="609"/>
        <end position="647"/>
    </location>
</feature>
<dbReference type="EMBL" id="JAFJZO010000023">
    <property type="protein sequence ID" value="KAG5504517.1"/>
    <property type="molecule type" value="Genomic_DNA"/>
</dbReference>
<feature type="region of interest" description="Disordered" evidence="14">
    <location>
        <begin position="1"/>
        <end position="36"/>
    </location>
</feature>
<dbReference type="Gene3D" id="3.20.180.20">
    <property type="entry name" value="Dynein heavy chain, N-terminal domain 2"/>
    <property type="match status" value="1"/>
</dbReference>
<reference evidence="17 18" key="1">
    <citation type="submission" date="2021-02" db="EMBL/GenBank/DDBJ databases">
        <title>Porcisia hertigi Genome sequencing and assembly.</title>
        <authorList>
            <person name="Almutairi H."/>
            <person name="Gatherer D."/>
        </authorList>
    </citation>
    <scope>NUCLEOTIDE SEQUENCE [LARGE SCALE GENOMIC DNA]</scope>
    <source>
        <strain evidence="17 18">C119</strain>
    </source>
</reference>
<dbReference type="Gene3D" id="3.10.490.20">
    <property type="match status" value="1"/>
</dbReference>
<gene>
    <name evidence="17" type="ORF">JKF63_04969</name>
</gene>
<keyword evidence="15" id="KW-0472">Membrane</keyword>
<proteinExistence type="inferred from homology"/>
<evidence type="ECO:0000256" key="14">
    <source>
        <dbReference type="SAM" id="MobiDB-lite"/>
    </source>
</evidence>
<dbReference type="GO" id="GO:0045505">
    <property type="term" value="F:dynein intermediate chain binding"/>
    <property type="evidence" value="ECO:0007669"/>
    <property type="project" value="InterPro"/>
</dbReference>
<dbReference type="Proteomes" id="UP000674318">
    <property type="component" value="Unassembled WGS sequence"/>
</dbReference>
<dbReference type="InterPro" id="IPR024743">
    <property type="entry name" value="Dynein_HC_stalk"/>
</dbReference>
<dbReference type="Pfam" id="PF18198">
    <property type="entry name" value="AAA_lid_11"/>
    <property type="match status" value="1"/>
</dbReference>
<feature type="transmembrane region" description="Helical" evidence="15">
    <location>
        <begin position="3200"/>
        <end position="3221"/>
    </location>
</feature>
<dbReference type="FunFam" id="1.20.920.20:FF:000001">
    <property type="entry name" value="dynein heavy chain 2, axonemal"/>
    <property type="match status" value="1"/>
</dbReference>
<dbReference type="InterPro" id="IPR004273">
    <property type="entry name" value="Dynein_heavy_D6_P-loop"/>
</dbReference>
<dbReference type="SUPFAM" id="SSF52540">
    <property type="entry name" value="P-loop containing nucleoside triphosphate hydrolases"/>
    <property type="match status" value="4"/>
</dbReference>
<keyword evidence="10" id="KW-0505">Motor protein</keyword>
<dbReference type="KEGG" id="phet:94291017"/>
<dbReference type="FunFam" id="1.10.8.720:FF:000001">
    <property type="entry name" value="dynein heavy chain 7, axonemal"/>
    <property type="match status" value="1"/>
</dbReference>
<dbReference type="FunFam" id="3.10.490.20:FF:000009">
    <property type="entry name" value="Dynein heavy chain 4"/>
    <property type="match status" value="1"/>
</dbReference>
<feature type="region of interest" description="Disordered" evidence="14">
    <location>
        <begin position="79"/>
        <end position="109"/>
    </location>
</feature>
<dbReference type="Gene3D" id="1.10.8.1220">
    <property type="match status" value="1"/>
</dbReference>
<evidence type="ECO:0000256" key="5">
    <source>
        <dbReference type="ARBA" id="ARBA00022741"/>
    </source>
</evidence>
<dbReference type="InterPro" id="IPR043160">
    <property type="entry name" value="Dynein_C_barrel"/>
</dbReference>
<feature type="domain" description="AAA+ ATPase" evidence="16">
    <location>
        <begin position="1639"/>
        <end position="1778"/>
    </location>
</feature>
<dbReference type="Pfam" id="PF12775">
    <property type="entry name" value="AAA_7"/>
    <property type="match status" value="1"/>
</dbReference>
<dbReference type="InterPro" id="IPR041228">
    <property type="entry name" value="Dynein_C"/>
</dbReference>
<keyword evidence="15" id="KW-1133">Transmembrane helix</keyword>
<dbReference type="RefSeq" id="XP_067757140.1">
    <property type="nucleotide sequence ID" value="XM_067900940.1"/>
</dbReference>
<dbReference type="InterPro" id="IPR042228">
    <property type="entry name" value="Dynein_linker_3"/>
</dbReference>
<feature type="coiled-coil region" evidence="13">
    <location>
        <begin position="3130"/>
        <end position="3199"/>
    </location>
</feature>
<dbReference type="InterPro" id="IPR035706">
    <property type="entry name" value="AAA_9"/>
</dbReference>
<dbReference type="Gene3D" id="1.20.140.100">
    <property type="entry name" value="Dynein heavy chain, N-terminal domain 2"/>
    <property type="match status" value="1"/>
</dbReference>
<dbReference type="Gene3D" id="6.10.140.1060">
    <property type="match status" value="1"/>
</dbReference>
<keyword evidence="11" id="KW-0206">Cytoskeleton</keyword>
<dbReference type="CDD" id="cd00009">
    <property type="entry name" value="AAA"/>
    <property type="match status" value="1"/>
</dbReference>
<feature type="coiled-coil region" evidence="13">
    <location>
        <begin position="2884"/>
        <end position="2936"/>
    </location>
</feature>
<keyword evidence="5" id="KW-0547">Nucleotide-binding</keyword>
<dbReference type="InterPro" id="IPR035699">
    <property type="entry name" value="AAA_6"/>
</dbReference>
<dbReference type="GO" id="GO:0005930">
    <property type="term" value="C:axoneme"/>
    <property type="evidence" value="ECO:0007669"/>
    <property type="project" value="UniProtKB-SubCell"/>
</dbReference>
<dbReference type="InterPro" id="IPR013602">
    <property type="entry name" value="Dynein_heavy_linker"/>
</dbReference>
<evidence type="ECO:0000256" key="1">
    <source>
        <dbReference type="ARBA" id="ARBA00004430"/>
    </source>
</evidence>
<keyword evidence="8 13" id="KW-0175">Coiled coil</keyword>
<dbReference type="GO" id="GO:0003341">
    <property type="term" value="P:cilium movement"/>
    <property type="evidence" value="ECO:0007669"/>
    <property type="project" value="UniProtKB-ARBA"/>
</dbReference>
<dbReference type="Pfam" id="PF08393">
    <property type="entry name" value="DHC_N2"/>
    <property type="match status" value="1"/>
</dbReference>
<comment type="subcellular location">
    <subcellularLocation>
        <location evidence="1">Cytoplasm</location>
        <location evidence="1">Cytoskeleton</location>
        <location evidence="1">Cilium axoneme</location>
    </subcellularLocation>
</comment>
<dbReference type="GO" id="GO:0008569">
    <property type="term" value="F:minus-end-directed microtubule motor activity"/>
    <property type="evidence" value="ECO:0007669"/>
    <property type="project" value="InterPro"/>
</dbReference>
<dbReference type="OrthoDB" id="5593012at2759"/>
<evidence type="ECO:0000256" key="4">
    <source>
        <dbReference type="ARBA" id="ARBA00022701"/>
    </source>
</evidence>
<dbReference type="Gene3D" id="1.20.920.30">
    <property type="match status" value="1"/>
</dbReference>
<evidence type="ECO:0000256" key="2">
    <source>
        <dbReference type="ARBA" id="ARBA00008887"/>
    </source>
</evidence>
<dbReference type="FunFam" id="3.20.180.20:FF:000003">
    <property type="entry name" value="Dynein heavy chain 12, axonemal"/>
    <property type="match status" value="1"/>
</dbReference>
<dbReference type="Pfam" id="PF18199">
    <property type="entry name" value="Dynein_C"/>
    <property type="match status" value="1"/>
</dbReference>
<dbReference type="Pfam" id="PF03028">
    <property type="entry name" value="Dynein_heavy"/>
    <property type="match status" value="1"/>
</dbReference>
<dbReference type="Gene3D" id="1.10.8.720">
    <property type="entry name" value="Region D6 of dynein motor"/>
    <property type="match status" value="1"/>
</dbReference>
<evidence type="ECO:0000256" key="9">
    <source>
        <dbReference type="ARBA" id="ARBA00023069"/>
    </source>
</evidence>
<keyword evidence="3" id="KW-0963">Cytoplasm</keyword>
<dbReference type="Pfam" id="PF12780">
    <property type="entry name" value="AAA_8"/>
    <property type="match status" value="1"/>
</dbReference>
<keyword evidence="7" id="KW-0243">Dynein</keyword>
<dbReference type="FunFam" id="3.40.50.300:FF:002141">
    <property type="entry name" value="Dynein heavy chain"/>
    <property type="match status" value="1"/>
</dbReference>
<evidence type="ECO:0000256" key="8">
    <source>
        <dbReference type="ARBA" id="ARBA00023054"/>
    </source>
</evidence>
<dbReference type="InterPro" id="IPR024317">
    <property type="entry name" value="Dynein_heavy_chain_D4_dom"/>
</dbReference>
<dbReference type="Pfam" id="PF12781">
    <property type="entry name" value="AAA_9"/>
    <property type="match status" value="1"/>
</dbReference>
<sequence length="4337" mass="491103">MSVSLPPFQGTTRATVSSVLKSPTAEETTKEEESTVVSVQLNEHRGALTAQRLRKMEAQSIEHLAQERYAQPFVSDNRAMANAKRSPRQTAVPVPPPGAPLRRTDPALPPKTVHVPPTIQQMLGLHTTVPPSSIPSSRVTQQPDVSPHPPSAANLVLATHDCVMHERVGLLYHPLATVRTAYAEAEVRPVSLAAGADVSAAAAATAITHFTTSSIAAGERTYFELADFDAVIEDTHTPAEWLTVGGDGEDGTPATSRFFRTTGAGGGATVWRPCRVMEYNEAKQLFYVRWSDGTGRWTRRLNIRFDAEDVARWEARVRRADDYRSDTEAAMREALYIDSIPDACVTPMEEAQMERVLRNVAMRFPVDQLHIIQQRSAEAEATYYRAMKLAVHTYVMRSAAERKRLRIVDLPRPDVAAMPSLRNLRSTLDTPSPNFLAAQAYLAENCFQVHALIQETLYSLHTLWLSYTSKPLCISCFEPSALPLRLPFFATVQEDHGIAVGERLKGEWTSTVQATVQNNLDAHFNFYEDNMERFEASRMRRFVSLVNCMMRTQLRGLAMTSLESYTAYLEKYVVSADPEDAAAALLTVLPEDAAERVYWEERIAQLEARQAAGKEGTSAEQRGASKKPGGTTITSAGAQKSEEEEEEVVAPPQHLLWCLGTLPPSEPLTQRVVQLAQRVNGLQPLFYTRLVVASPSSSQLPLQQHPGGDVGGTGESVIVLDPPVSQIELGVLRVIERCLEHSNQVAAMGDQLFPLLELKPTYLLPLPADEAEVVDLKERVLAVLRGNRDAPLQLVQMYREFEYVATANVEDAIQATLKHVEALDEVDLLLERLSRDRRRLTERTLNTVTFQLYAVDCRELKASLTASAVQLQQALLEAVATRLAEECAGVLRAYETIYAELSVDPTTPEELQKMRDTLAGVAAREEELQVIFKHVTEGNELLLRYGYLVPHDEFVHYWEAYEWPKRLAQHVEDRKFRAKEYRAVFIQQLRENSDQQAYTIMQLAASVEDFTRLGDDARAEEYFERARSIEAAIQSSKSSVALYGRHEELFGLTVTSYPQLTEIHMRFEPYLALWEVVYQFNAESERWMSTKIATLQPAEVDQKVSDWSKRVAVLSKKIREPEPMEVARQLRANIDQFKPLVPLLYALRSHLQAGHWRAIYQQCGIPRDQQGFGPGGVDNNDQRTFSEFVQLGMMDHLPVIESVASVAQKTYELESELMNMETEWKRLVFEMEPYQDTFKLKANDAMQLTLDEHILKTQSMLGKPTVRQTPALQARVSQWYDQLNNTQTTLDEWFRCQGTWSYLEPIFVSADISRSLPAEKKMFVEIDETWHSVMTRTRGTPQVITRCQDESLYKTLSSANTNLEEILRKLQQFLETKRMSFPRFYFISNEELLQILSDSRDPYLVQPYLCKCFEGIKSLTFADHHDIVGMVSAEGERVRFVRTVNPSDHHNQVELWLQAVENVMKATVRDELRQAIGDYAQRKRTQFIQTWPGQVVIAVCSFFWTMEATQAMTTEGTVGLTTYHEKCVRQLDDLILLVRDSGLGNVERCTLEALVVIEVHAKDILRMLGEKGVESPSSFDWLAQLRYYWEGEGDNQQLVVRQINASLVYGYEYLGNTGRLVITPLTDRCYRTLIGALHLNYGGAPEGPAGTGKTETTKDLAKALGKYCVVYNCSDQISAKDMAKLFKGLTQAGAWGCFDEFNRIEIQVLSVIAQQVATIQEAIIQRRPEFIFEGAQIRLDSGCAVFITMNPGYAGRAELPDNLKALFRPVAMMVPNYAMIGEIQLYSYGFLHGKVLSEKIVATYRLCSEQLSSQDHYDYGMRAVKAVLTAAGRLKRAYPMEDEMVLMLRSIQDVNLPKFLSQDVELFKGIVQDLFPEVRLPPPDYVNMHNALVAVTTQENLQLTAYFERKIFETYEMICVRHGMMLVGYSYGGKTKGLQSLATALGIMEQTNKSEHRARMIIINPKSVTMSQLYGKVELSGEWTDGILSNRFRQLAQDTSEDRVWLVLDGPVDAVWIENMNTVLDDNKKLCLQNGDIIPMPKRMNLIFEVQDLAHASPATVSRCGMVYVEPQSLGWSCLLESFFKTLPPFMTETPQLVDTLRSLVNAIMADILEVARKRTCSIVPQSSSTVVASCTKLLSSFMNGFEEEAAMAQTGGDDRAHARNMIMRVEGWFLFSLVWSVGGCLAHRDREVFSAALHHLLASLPERDGSRHNFTLPLPDATTSFFEVRFEDGAEVGLTSWADKVPELTIPAESEYQDIIVPTMETAKYSFLMQLMLCHMHPALLVGDTGTGKTIMMKALLRGLPRDAYAVNSIQFSAQTSASHLQRLIDSNCEKRRKGYYGPPINKKMVIFIDDANLPQLEEYGAQPPIELLRQYLDHGGWYQHSKDGIEFRHLVDSLVVCAMGPAGGGRNEITQRFSRHFNVFSVPSFNEATLTTVFGRISEWILSRGFPTSLRRMSAPLVAATVELYTTLVDNLKPSPERSHYTFNLRDVSKVFQGMDMTHAPRIKDEMCLAQLWMHEVARAFADRFIDDADTHWFNEQAGRTCMKHLKVTARPTMEDGSPLLFSSLANEDGHYEQIVDIDYARSTLERKQDLYNITSRSGDLKLVVFNYVLEHVARISRVLRQPGGHLLLLGVGGSGRRSCTRLGAFIQECDYRTTTPSKDYDHSDFLDDIRQLLLQTGQKAYSTAFVLSDSQIVSESFLEDICSLLNTGEIPGLWNTKQDREVYENAIASLRDVGRALGRPDTTEALQALFIERCRKHLHLVLCFSPLGSVLRERLRKFPSLVNCTTIDWFRDWPEDGLRSVAARFLAEVDLTEEERQSIREIFVQYQQQVRELGVTYRTEARHQTYVTPTSYLDLLSTFGRMLASKRHDLTAQRDRYVNGLRQLKKTEDQVEVMQQELALLKPELATKQAETNELIRRVESESKVAEEQKAIVAVDEAAANAQASAAKKIKDASQEKVDEAQPLVEQAQRAVLDLDPKALQEVKALKTPPKGVKYVIEVLCTLLGGAYRPKPVRDALTGKTNVPYWEHAKVTLLTGEFKNTLLNAYPDIVDNAPDAQIEEVKKKMADDMFKMENIRKTSVALVGVATYIKAVVEYYKQNKVIKPLLAQAAAAQAEYDEAMVGLHAKKEELRIITEKLQELTDHLEGVNRAKQELENRVRDTDTKLTRAKKLIEGLGGEKARFAQDAQRYEEELLYVVGNVVVSAGIVAYMGAFLHNYRLQMIGKWRGMCEAQQLRVSADYTFEKFCGNPIHIQEWKLQQLPSDPFSIDNAVIMSNSSRWPLLVDPQQQANRWIRSRERDNDLIVVRPFEKDYLRRIRQAVAEGRPVLLENIEETLDPMLENLLLKRITKEGAMWVMHLGEAVEWNDGFRFYMTTKLPRPHYLPEVSTKVTLINFRITEQGLQDQLLQRVMMSERREVEEKKQALTLEAAANQAGLKATEDRILAILSTEGNILESEAAIEELDSSKEQSDRIAKRQEEIDAMERISDRTRNLFVPVAYLGSILFFCVTELANIDPMYQNSLQSYMAIFQEVLASSAKSTEVEERTDAINTAFKRSLYQRVCRALFARDQLLFSFIMSLKIFSVDASLLRWLLTGGSEEDERAAAVANPFTWLPEPCWRLLQRASTQLPGFGHLIEDVKGHEMFFMDYYESSNPLELQLPGSLESMSSIEKMVLVRCLRMDKVIPAIRAYVRETLGEFFVEPPLYALETVVDEIAYDPSVPIILVLSPGADPNAELDRVAELRGMLQNRLFKLSLGQGQDVPAEALIEAGTKNGHWVLLQNCHLYADFMPRLSRMIEDYSDVAARDHLHRDYRLWLTSLPSEVFPVAILQNGVKLVQEPPKGLKSNLMQSYLSDPVADTEFFEAARTPRVWHKLLFGLCFFHAVVQERRQYGPLGWNRPYEFNDTDRRISVRQLQMLLNENQLVPYDALLYLIGECNYGGRVTDDWDRRCLLATLEVYLSPSILEDDYVFCNDALEYFAPQFGEYSTYLAYIQSLPAQQPPTVFGLHENADITKDERDARFLLDSTLSTQPRDAALDTGGGSGNKADPKTTVKALAAEVLHRLPQLFDIEAIQSRYPIDYAQSMNTVLLQEAIRYNRLLAVVRASLADVQDAISGKVVMSSELEQVFLNMYDGKVPEVWRRRSYPSLKPFGAYVNDFIARLQFLRTWYEEGPPPLFWLSGFFFTQSFLTGVTQNYARKKKIEIDKLVWRFTVMPAPVESFTQAPQDGCYVHGLFLEGAGWSHDDGVLTESKPKELYVSFPVLQLTPALPEDVVQRPVYHCPCYKTTDRRGVLSTTGHSTNFILTVNLPRDTQESEGHWVLRGTALFTQLEY</sequence>
<dbReference type="Gene3D" id="1.20.58.1120">
    <property type="match status" value="1"/>
</dbReference>
<dbReference type="FunFam" id="3.40.50.300:FF:000044">
    <property type="entry name" value="Dynein heavy chain 5, axonemal"/>
    <property type="match status" value="1"/>
</dbReference>
<keyword evidence="18" id="KW-1185">Reference proteome</keyword>
<dbReference type="GO" id="GO:0005524">
    <property type="term" value="F:ATP binding"/>
    <property type="evidence" value="ECO:0007669"/>
    <property type="project" value="UniProtKB-KW"/>
</dbReference>
<comment type="similarity">
    <text evidence="2">Belongs to the dynein heavy chain family.</text>
</comment>
<dbReference type="Pfam" id="PF12774">
    <property type="entry name" value="AAA_6"/>
    <property type="match status" value="1"/>
</dbReference>
<dbReference type="GO" id="GO:0030286">
    <property type="term" value="C:dynein complex"/>
    <property type="evidence" value="ECO:0007669"/>
    <property type="project" value="UniProtKB-KW"/>
</dbReference>
<dbReference type="GO" id="GO:0051959">
    <property type="term" value="F:dynein light intermediate chain binding"/>
    <property type="evidence" value="ECO:0007669"/>
    <property type="project" value="InterPro"/>
</dbReference>
<evidence type="ECO:0000313" key="17">
    <source>
        <dbReference type="EMBL" id="KAG5504517.1"/>
    </source>
</evidence>